<evidence type="ECO:0000256" key="2">
    <source>
        <dbReference type="ARBA" id="ARBA00023235"/>
    </source>
</evidence>
<dbReference type="EMBL" id="JACAZH010000006">
    <property type="protein sequence ID" value="KAF7366430.1"/>
    <property type="molecule type" value="Genomic_DNA"/>
</dbReference>
<comment type="similarity">
    <text evidence="1">Belongs to the PhzF family.</text>
</comment>
<dbReference type="PANTHER" id="PTHR13774">
    <property type="entry name" value="PHENAZINE BIOSYNTHESIS PROTEIN"/>
    <property type="match status" value="1"/>
</dbReference>
<dbReference type="GO" id="GO:0016853">
    <property type="term" value="F:isomerase activity"/>
    <property type="evidence" value="ECO:0007669"/>
    <property type="project" value="UniProtKB-KW"/>
</dbReference>
<keyword evidence="4" id="KW-1185">Reference proteome</keyword>
<evidence type="ECO:0000313" key="3">
    <source>
        <dbReference type="EMBL" id="KAF7366430.1"/>
    </source>
</evidence>
<proteinExistence type="inferred from homology"/>
<accession>A0A8H7D9N1</accession>
<dbReference type="Proteomes" id="UP000623467">
    <property type="component" value="Unassembled WGS sequence"/>
</dbReference>
<protein>
    <recommendedName>
        <fullName evidence="5">Diaminopimelate epimerase-like protein</fullName>
    </recommendedName>
</protein>
<keyword evidence="2" id="KW-0413">Isomerase</keyword>
<dbReference type="GO" id="GO:0005737">
    <property type="term" value="C:cytoplasm"/>
    <property type="evidence" value="ECO:0007669"/>
    <property type="project" value="TreeGrafter"/>
</dbReference>
<comment type="caution">
    <text evidence="3">The sequence shown here is derived from an EMBL/GenBank/DDBJ whole genome shotgun (WGS) entry which is preliminary data.</text>
</comment>
<evidence type="ECO:0008006" key="5">
    <source>
        <dbReference type="Google" id="ProtNLM"/>
    </source>
</evidence>
<gene>
    <name evidence="3" type="ORF">MSAN_00899900</name>
</gene>
<organism evidence="3 4">
    <name type="scientific">Mycena sanguinolenta</name>
    <dbReference type="NCBI Taxonomy" id="230812"/>
    <lineage>
        <taxon>Eukaryota</taxon>
        <taxon>Fungi</taxon>
        <taxon>Dikarya</taxon>
        <taxon>Basidiomycota</taxon>
        <taxon>Agaricomycotina</taxon>
        <taxon>Agaricomycetes</taxon>
        <taxon>Agaricomycetidae</taxon>
        <taxon>Agaricales</taxon>
        <taxon>Marasmiineae</taxon>
        <taxon>Mycenaceae</taxon>
        <taxon>Mycena</taxon>
    </lineage>
</organism>
<dbReference type="PIRSF" id="PIRSF016184">
    <property type="entry name" value="PhzC_PhzF"/>
    <property type="match status" value="1"/>
</dbReference>
<evidence type="ECO:0000313" key="4">
    <source>
        <dbReference type="Proteomes" id="UP000623467"/>
    </source>
</evidence>
<reference evidence="3" key="1">
    <citation type="submission" date="2020-05" db="EMBL/GenBank/DDBJ databases">
        <title>Mycena genomes resolve the evolution of fungal bioluminescence.</title>
        <authorList>
            <person name="Tsai I.J."/>
        </authorList>
    </citation>
    <scope>NUCLEOTIDE SEQUENCE</scope>
    <source>
        <strain evidence="3">160909Yilan</strain>
    </source>
</reference>
<sequence>MPFTFPYLVVAAFSEGPFNGNPAAAVFIDEDLDTDTLMKIAANLNQPMTSVIGRQMPSVDETVAAFTIRWFLPTFNEVPICGHATMVAARAIFERGLVGNSVKTIEFHTRSGQIMRAQKVGKDAIEIRLPSATLTEVPSEDSPKIIAAVSKAFGRDVAVKYMGFGSKGFEDYLMVVLDEDENLKQSKINAVAFLDTGYMVNVITTASSSGEEVFVSRMFAPQVIPPPDCEDQVCGSAHCLTGPYWHNKNGLASDQPFKAKMASSRGGDLNLFWDQTAAVMALTGETFVMASGEIFV</sequence>
<dbReference type="Gene3D" id="3.10.310.10">
    <property type="entry name" value="Diaminopimelate Epimerase, Chain A, domain 1"/>
    <property type="match status" value="2"/>
</dbReference>
<dbReference type="SUPFAM" id="SSF54506">
    <property type="entry name" value="Diaminopimelate epimerase-like"/>
    <property type="match status" value="1"/>
</dbReference>
<dbReference type="Pfam" id="PF02567">
    <property type="entry name" value="PhzC-PhzF"/>
    <property type="match status" value="1"/>
</dbReference>
<dbReference type="InterPro" id="IPR003719">
    <property type="entry name" value="Phenazine_PhzF-like"/>
</dbReference>
<dbReference type="OrthoDB" id="75169at2759"/>
<dbReference type="PANTHER" id="PTHR13774:SF17">
    <property type="entry name" value="PHENAZINE BIOSYNTHESIS-LIKE DOMAIN-CONTAINING PROTEIN"/>
    <property type="match status" value="1"/>
</dbReference>
<name>A0A8H7D9N1_9AGAR</name>
<dbReference type="AlphaFoldDB" id="A0A8H7D9N1"/>
<evidence type="ECO:0000256" key="1">
    <source>
        <dbReference type="ARBA" id="ARBA00008270"/>
    </source>
</evidence>